<dbReference type="GO" id="GO:0006753">
    <property type="term" value="P:nucleoside phosphate metabolic process"/>
    <property type="evidence" value="ECO:0007669"/>
    <property type="project" value="TreeGrafter"/>
</dbReference>
<evidence type="ECO:0000313" key="4">
    <source>
        <dbReference type="EMBL" id="RSX53982.1"/>
    </source>
</evidence>
<accession>A0A430FML3</accession>
<evidence type="ECO:0000256" key="2">
    <source>
        <dbReference type="ARBA" id="ARBA00022801"/>
    </source>
</evidence>
<evidence type="ECO:0000313" key="5">
    <source>
        <dbReference type="Proteomes" id="UP000287533"/>
    </source>
</evidence>
<dbReference type="Gene3D" id="3.90.79.10">
    <property type="entry name" value="Nucleoside Triphosphate Pyrophosphohydrolase"/>
    <property type="match status" value="1"/>
</dbReference>
<dbReference type="AlphaFoldDB" id="A0A430FML3"/>
<dbReference type="GO" id="GO:0019693">
    <property type="term" value="P:ribose phosphate metabolic process"/>
    <property type="evidence" value="ECO:0007669"/>
    <property type="project" value="TreeGrafter"/>
</dbReference>
<dbReference type="OrthoDB" id="9806150at2"/>
<keyword evidence="2" id="KW-0378">Hydrolase</keyword>
<reference evidence="4 5" key="1">
    <citation type="submission" date="2018-09" db="EMBL/GenBank/DDBJ databases">
        <title>Characterization of the phylogenetic diversity of five novel species belonging to the genus Bifidobacterium.</title>
        <authorList>
            <person name="Lugli G.A."/>
            <person name="Duranti S."/>
            <person name="Milani C."/>
        </authorList>
    </citation>
    <scope>NUCLEOTIDE SEQUENCE [LARGE SCALE GENOMIC DNA]</scope>
    <source>
        <strain evidence="4 5">2034B</strain>
    </source>
</reference>
<protein>
    <submittedName>
        <fullName evidence="4">ADP-ribose pyrophosphatase</fullName>
    </submittedName>
</protein>
<comment type="cofactor">
    <cofactor evidence="1">
        <name>Mg(2+)</name>
        <dbReference type="ChEBI" id="CHEBI:18420"/>
    </cofactor>
</comment>
<dbReference type="CDD" id="cd24161">
    <property type="entry name" value="NUDIX_ADPRase_Ndx2"/>
    <property type="match status" value="1"/>
</dbReference>
<gene>
    <name evidence="4" type="ORF">D2E25_0288</name>
</gene>
<sequence>MSNETYRQFDPWRPAPFKEEARKQIVSSHYFNVDHLTLESPQSGRFDRYVLHGNNGDSVGVLAVTSDGQIPLVEQYRIPTHRWTLEIPGGHASSPTERAQDVAVRKLREEGGYEAKEFVQFTRFIEEPSFSSQYTALFLATGLTPVERSVIGPESPRSDVRLYTVDEAMELVNNGTIVDAKTIIAIVRLHGGLLKHIKG</sequence>
<dbReference type="Proteomes" id="UP000287533">
    <property type="component" value="Unassembled WGS sequence"/>
</dbReference>
<dbReference type="Pfam" id="PF00293">
    <property type="entry name" value="NUDIX"/>
    <property type="match status" value="1"/>
</dbReference>
<name>A0A430FML3_9BIFI</name>
<dbReference type="InterPro" id="IPR000086">
    <property type="entry name" value="NUDIX_hydrolase_dom"/>
</dbReference>
<dbReference type="InterPro" id="IPR015797">
    <property type="entry name" value="NUDIX_hydrolase-like_dom_sf"/>
</dbReference>
<dbReference type="PANTHER" id="PTHR11839:SF18">
    <property type="entry name" value="NUDIX HYDROLASE DOMAIN-CONTAINING PROTEIN"/>
    <property type="match status" value="1"/>
</dbReference>
<dbReference type="GO" id="GO:0016787">
    <property type="term" value="F:hydrolase activity"/>
    <property type="evidence" value="ECO:0007669"/>
    <property type="project" value="UniProtKB-KW"/>
</dbReference>
<feature type="domain" description="Nudix hydrolase" evidence="3">
    <location>
        <begin position="54"/>
        <end position="185"/>
    </location>
</feature>
<keyword evidence="5" id="KW-1185">Reference proteome</keyword>
<evidence type="ECO:0000259" key="3">
    <source>
        <dbReference type="PROSITE" id="PS51462"/>
    </source>
</evidence>
<dbReference type="RefSeq" id="WP_125979278.1">
    <property type="nucleotide sequence ID" value="NZ_QXGL01000001.1"/>
</dbReference>
<proteinExistence type="predicted"/>
<organism evidence="4 5">
    <name type="scientific">Bifidobacterium goeldii</name>
    <dbReference type="NCBI Taxonomy" id="2306975"/>
    <lineage>
        <taxon>Bacteria</taxon>
        <taxon>Bacillati</taxon>
        <taxon>Actinomycetota</taxon>
        <taxon>Actinomycetes</taxon>
        <taxon>Bifidobacteriales</taxon>
        <taxon>Bifidobacteriaceae</taxon>
        <taxon>Bifidobacterium</taxon>
    </lineage>
</organism>
<dbReference type="PANTHER" id="PTHR11839">
    <property type="entry name" value="UDP/ADP-SUGAR PYROPHOSPHATASE"/>
    <property type="match status" value="1"/>
</dbReference>
<dbReference type="PROSITE" id="PS51462">
    <property type="entry name" value="NUDIX"/>
    <property type="match status" value="1"/>
</dbReference>
<evidence type="ECO:0000256" key="1">
    <source>
        <dbReference type="ARBA" id="ARBA00001946"/>
    </source>
</evidence>
<comment type="caution">
    <text evidence="4">The sequence shown here is derived from an EMBL/GenBank/DDBJ whole genome shotgun (WGS) entry which is preliminary data.</text>
</comment>
<dbReference type="SUPFAM" id="SSF55811">
    <property type="entry name" value="Nudix"/>
    <property type="match status" value="1"/>
</dbReference>
<dbReference type="EMBL" id="QXGL01000001">
    <property type="protein sequence ID" value="RSX53982.1"/>
    <property type="molecule type" value="Genomic_DNA"/>
</dbReference>